<dbReference type="ExpressionAtlas" id="A0A5S9XHP8">
    <property type="expression patterns" value="differential"/>
</dbReference>
<proteinExistence type="predicted"/>
<dbReference type="Proteomes" id="UP000434276">
    <property type="component" value="Unassembled WGS sequence"/>
</dbReference>
<dbReference type="EMBL" id="CACSHJ010000089">
    <property type="protein sequence ID" value="CAA0384152.1"/>
    <property type="molecule type" value="Genomic_DNA"/>
</dbReference>
<evidence type="ECO:0000313" key="2">
    <source>
        <dbReference type="Proteomes" id="UP000434276"/>
    </source>
</evidence>
<dbReference type="AlphaFoldDB" id="A0A5S9XHP8"/>
<accession>A0A5S9XHP8</accession>
<evidence type="ECO:0000313" key="1">
    <source>
        <dbReference type="EMBL" id="CAA0384152.1"/>
    </source>
</evidence>
<sequence length="484" mass="55128">MTSTQFPRNCVANVRGKYSSQCLRRNSELVMFPPRDLFIGKEEVCRRDLFVGEEEVCRRDLFVCKFEVCGEKNSSSNLSFIRENNSSANLKIYSSAKKRFVREIYSSAKKRFVEEIYSSANLRFVGENNSSANLIFIGQNNSSANLSRFVKIKFPRNCLANVRGKYSSQNLRRNSVLVMFPRRDLFVGEEEVCRRDLFVGEEEVCRRDLFVGKFEVCGENNSSSNLSFIRENNSSTNLSRFVKMKNKLSSQVVAIYGETQFPAKPSQICKVFAGNHCLSCSIGEIYSSAKKRFVREIYSSTKKRFVGEIYSSAKKRFVGENNSSANLSFIGENNSSANLSSFPQSPRKFATFLRGIMTSTQFPRNCLANLRGKYLSQSLRRNSELVLFPRRDLFVGEEKVCRRDLFVSEEEVCQRDLFVGEFEGTQFPAKPSLICDVFAGNHDFHAVSSQLSHKFVREIFVTKFAAEYRLGPVPSQSSRNSVAI</sequence>
<gene>
    <name evidence="1" type="ORF">C24_LOCUS14344</name>
</gene>
<reference evidence="1 2" key="1">
    <citation type="submission" date="2019-12" db="EMBL/GenBank/DDBJ databases">
        <authorList>
            <person name="Jiao W.-B."/>
            <person name="Schneeberger K."/>
        </authorList>
    </citation>
    <scope>NUCLEOTIDE SEQUENCE [LARGE SCALE GENOMIC DNA]</scope>
    <source>
        <strain evidence="2">cv. C24</strain>
    </source>
</reference>
<name>A0A5S9XHP8_ARATH</name>
<protein>
    <submittedName>
        <fullName evidence="1">Uncharacterized protein</fullName>
    </submittedName>
</protein>
<organism evidence="1 2">
    <name type="scientific">Arabidopsis thaliana</name>
    <name type="common">Mouse-ear cress</name>
    <dbReference type="NCBI Taxonomy" id="3702"/>
    <lineage>
        <taxon>Eukaryota</taxon>
        <taxon>Viridiplantae</taxon>
        <taxon>Streptophyta</taxon>
        <taxon>Embryophyta</taxon>
        <taxon>Tracheophyta</taxon>
        <taxon>Spermatophyta</taxon>
        <taxon>Magnoliopsida</taxon>
        <taxon>eudicotyledons</taxon>
        <taxon>Gunneridae</taxon>
        <taxon>Pentapetalae</taxon>
        <taxon>rosids</taxon>
        <taxon>malvids</taxon>
        <taxon>Brassicales</taxon>
        <taxon>Brassicaceae</taxon>
        <taxon>Camelineae</taxon>
        <taxon>Arabidopsis</taxon>
    </lineage>
</organism>